<dbReference type="Pfam" id="PF00805">
    <property type="entry name" value="Pentapeptide"/>
    <property type="match status" value="1"/>
</dbReference>
<accession>A0A1X7KMS8</accession>
<feature type="region of interest" description="Disordered" evidence="1">
    <location>
        <begin position="182"/>
        <end position="212"/>
    </location>
</feature>
<keyword evidence="3" id="KW-0732">Signal</keyword>
<feature type="chain" id="PRO_5013276454" evidence="3">
    <location>
        <begin position="23"/>
        <end position="268"/>
    </location>
</feature>
<proteinExistence type="predicted"/>
<dbReference type="InterPro" id="IPR001646">
    <property type="entry name" value="5peptide_repeat"/>
</dbReference>
<reference evidence="5" key="1">
    <citation type="submission" date="2017-04" db="EMBL/GenBank/DDBJ databases">
        <authorList>
            <person name="Varghese N."/>
            <person name="Submissions S."/>
        </authorList>
    </citation>
    <scope>NUCLEOTIDE SEQUENCE [LARGE SCALE GENOMIC DNA]</scope>
    <source>
        <strain evidence="5">VKM Ac-2510</strain>
    </source>
</reference>
<keyword evidence="5" id="KW-1185">Reference proteome</keyword>
<dbReference type="PANTHER" id="PTHR47200">
    <property type="entry name" value="THYLAKOID LUMENAL 15 KDA PROTEIN 1, CHLOROPLASTIC"/>
    <property type="match status" value="1"/>
</dbReference>
<evidence type="ECO:0000256" key="1">
    <source>
        <dbReference type="SAM" id="MobiDB-lite"/>
    </source>
</evidence>
<protein>
    <submittedName>
        <fullName evidence="4">Pentapeptide repeat-containing protein</fullName>
    </submittedName>
</protein>
<dbReference type="InterPro" id="IPR044213">
    <property type="entry name" value="At2g44920-like"/>
</dbReference>
<dbReference type="PANTHER" id="PTHR47200:SF2">
    <property type="entry name" value="THYLAKOID LUMENAL 15 KDA PROTEIN 1, CHLOROPLASTIC"/>
    <property type="match status" value="1"/>
</dbReference>
<sequence>MMAAVALGSLALVIAPATVANAEVFYDEGGCVVQQVTDGAPAGGSQCPGVDFGGTSMGQAAFMGANLAGANLSGSKLQAANFTGANIEGADFTDAQIEGADFTDSGILPGTITVEAADASGAPVDFAPVVPAGLTAGDCLIVDVPVVSGTVFPVGDSGMVCKFSSSNGTAIAVVKIQVTPHPEQTEAPTPLFTDEPGATGSTGPAGTAASTRQPTDWGLIAAVGGGAIVVLALGVAAMIISRRRPAVATGDDGVESDEDNDEPKTPGA</sequence>
<feature type="compositionally biased region" description="Low complexity" evidence="1">
    <location>
        <begin position="196"/>
        <end position="211"/>
    </location>
</feature>
<keyword evidence="2" id="KW-0472">Membrane</keyword>
<feature type="compositionally biased region" description="Acidic residues" evidence="1">
    <location>
        <begin position="252"/>
        <end position="261"/>
    </location>
</feature>
<evidence type="ECO:0000313" key="5">
    <source>
        <dbReference type="Proteomes" id="UP000193244"/>
    </source>
</evidence>
<keyword evidence="2" id="KW-0812">Transmembrane</keyword>
<feature type="signal peptide" evidence="3">
    <location>
        <begin position="1"/>
        <end position="22"/>
    </location>
</feature>
<dbReference type="EMBL" id="FXAY01000004">
    <property type="protein sequence ID" value="SMG42022.1"/>
    <property type="molecule type" value="Genomic_DNA"/>
</dbReference>
<dbReference type="AlphaFoldDB" id="A0A1X7KMS8"/>
<evidence type="ECO:0000313" key="4">
    <source>
        <dbReference type="EMBL" id="SMG42022.1"/>
    </source>
</evidence>
<feature type="region of interest" description="Disordered" evidence="1">
    <location>
        <begin position="245"/>
        <end position="268"/>
    </location>
</feature>
<dbReference type="Gene3D" id="2.160.20.80">
    <property type="entry name" value="E3 ubiquitin-protein ligase SopA"/>
    <property type="match status" value="1"/>
</dbReference>
<evidence type="ECO:0000256" key="3">
    <source>
        <dbReference type="SAM" id="SignalP"/>
    </source>
</evidence>
<organism evidence="4 5">
    <name type="scientific">Agreia pratensis</name>
    <dbReference type="NCBI Taxonomy" id="150121"/>
    <lineage>
        <taxon>Bacteria</taxon>
        <taxon>Bacillati</taxon>
        <taxon>Actinomycetota</taxon>
        <taxon>Actinomycetes</taxon>
        <taxon>Micrococcales</taxon>
        <taxon>Microbacteriaceae</taxon>
        <taxon>Agreia</taxon>
    </lineage>
</organism>
<feature type="transmembrane region" description="Helical" evidence="2">
    <location>
        <begin position="217"/>
        <end position="240"/>
    </location>
</feature>
<gene>
    <name evidence="4" type="ORF">SAMN06296010_2693</name>
</gene>
<dbReference type="Proteomes" id="UP000193244">
    <property type="component" value="Unassembled WGS sequence"/>
</dbReference>
<keyword evidence="2" id="KW-1133">Transmembrane helix</keyword>
<evidence type="ECO:0000256" key="2">
    <source>
        <dbReference type="SAM" id="Phobius"/>
    </source>
</evidence>
<dbReference type="SUPFAM" id="SSF141571">
    <property type="entry name" value="Pentapeptide repeat-like"/>
    <property type="match status" value="1"/>
</dbReference>
<dbReference type="STRING" id="150121.SAMN06296010_2693"/>
<name>A0A1X7KMS8_9MICO</name>